<sequence>MLVSLFPLRSSFDNIESVLLSHSNTPSRCIGTEN</sequence>
<dbReference type="EMBL" id="GBXM01101160">
    <property type="protein sequence ID" value="JAH07417.1"/>
    <property type="molecule type" value="Transcribed_RNA"/>
</dbReference>
<accession>A0A0E9PT15</accession>
<dbReference type="AlphaFoldDB" id="A0A0E9PT15"/>
<organism evidence="1">
    <name type="scientific">Anguilla anguilla</name>
    <name type="common">European freshwater eel</name>
    <name type="synonym">Muraena anguilla</name>
    <dbReference type="NCBI Taxonomy" id="7936"/>
    <lineage>
        <taxon>Eukaryota</taxon>
        <taxon>Metazoa</taxon>
        <taxon>Chordata</taxon>
        <taxon>Craniata</taxon>
        <taxon>Vertebrata</taxon>
        <taxon>Euteleostomi</taxon>
        <taxon>Actinopterygii</taxon>
        <taxon>Neopterygii</taxon>
        <taxon>Teleostei</taxon>
        <taxon>Anguilliformes</taxon>
        <taxon>Anguillidae</taxon>
        <taxon>Anguilla</taxon>
    </lineage>
</organism>
<evidence type="ECO:0000313" key="1">
    <source>
        <dbReference type="EMBL" id="JAH07417.1"/>
    </source>
</evidence>
<reference evidence="1" key="1">
    <citation type="submission" date="2014-11" db="EMBL/GenBank/DDBJ databases">
        <authorList>
            <person name="Amaro Gonzalez C."/>
        </authorList>
    </citation>
    <scope>NUCLEOTIDE SEQUENCE</scope>
</reference>
<reference evidence="1" key="2">
    <citation type="journal article" date="2015" name="Fish Shellfish Immunol.">
        <title>Early steps in the European eel (Anguilla anguilla)-Vibrio vulnificus interaction in the gills: Role of the RtxA13 toxin.</title>
        <authorList>
            <person name="Callol A."/>
            <person name="Pajuelo D."/>
            <person name="Ebbesson L."/>
            <person name="Teles M."/>
            <person name="MacKenzie S."/>
            <person name="Amaro C."/>
        </authorList>
    </citation>
    <scope>NUCLEOTIDE SEQUENCE</scope>
</reference>
<name>A0A0E9PT15_ANGAN</name>
<proteinExistence type="predicted"/>
<protein>
    <submittedName>
        <fullName evidence="1">Uncharacterized protein</fullName>
    </submittedName>
</protein>